<dbReference type="EMBL" id="BLLK01000045">
    <property type="protein sequence ID" value="GFH51416.1"/>
    <property type="molecule type" value="Genomic_DNA"/>
</dbReference>
<reference evidence="2 3" key="1">
    <citation type="journal article" date="2021" name="Sci. Rep.">
        <title>The genome of the diatom Chaetoceros tenuissimus carries an ancient integrated fragment of an extant virus.</title>
        <authorList>
            <person name="Hongo Y."/>
            <person name="Kimura K."/>
            <person name="Takaki Y."/>
            <person name="Yoshida Y."/>
            <person name="Baba S."/>
            <person name="Kobayashi G."/>
            <person name="Nagasaki K."/>
            <person name="Hano T."/>
            <person name="Tomaru Y."/>
        </authorList>
    </citation>
    <scope>NUCLEOTIDE SEQUENCE [LARGE SCALE GENOMIC DNA]</scope>
    <source>
        <strain evidence="2 3">NIES-3715</strain>
    </source>
</reference>
<evidence type="ECO:0000313" key="3">
    <source>
        <dbReference type="Proteomes" id="UP001054902"/>
    </source>
</evidence>
<comment type="caution">
    <text evidence="2">The sequence shown here is derived from an EMBL/GenBank/DDBJ whole genome shotgun (WGS) entry which is preliminary data.</text>
</comment>
<evidence type="ECO:0000256" key="1">
    <source>
        <dbReference type="SAM" id="MobiDB-lite"/>
    </source>
</evidence>
<proteinExistence type="predicted"/>
<gene>
    <name evidence="2" type="ORF">CTEN210_07892</name>
</gene>
<dbReference type="AlphaFoldDB" id="A0AAD3CSJ9"/>
<feature type="region of interest" description="Disordered" evidence="1">
    <location>
        <begin position="1"/>
        <end position="45"/>
    </location>
</feature>
<feature type="compositionally biased region" description="Basic residues" evidence="1">
    <location>
        <begin position="1"/>
        <end position="20"/>
    </location>
</feature>
<name>A0AAD3CSJ9_9STRA</name>
<dbReference type="Gene3D" id="1.10.10.10">
    <property type="entry name" value="Winged helix-like DNA-binding domain superfamily/Winged helix DNA-binding domain"/>
    <property type="match status" value="1"/>
</dbReference>
<feature type="compositionally biased region" description="Low complexity" evidence="1">
    <location>
        <begin position="313"/>
        <end position="332"/>
    </location>
</feature>
<keyword evidence="3" id="KW-1185">Reference proteome</keyword>
<organism evidence="2 3">
    <name type="scientific">Chaetoceros tenuissimus</name>
    <dbReference type="NCBI Taxonomy" id="426638"/>
    <lineage>
        <taxon>Eukaryota</taxon>
        <taxon>Sar</taxon>
        <taxon>Stramenopiles</taxon>
        <taxon>Ochrophyta</taxon>
        <taxon>Bacillariophyta</taxon>
        <taxon>Coscinodiscophyceae</taxon>
        <taxon>Chaetocerotophycidae</taxon>
        <taxon>Chaetocerotales</taxon>
        <taxon>Chaetocerotaceae</taxon>
        <taxon>Chaetoceros</taxon>
    </lineage>
</organism>
<feature type="region of interest" description="Disordered" evidence="1">
    <location>
        <begin position="272"/>
        <end position="366"/>
    </location>
</feature>
<dbReference type="Proteomes" id="UP001054902">
    <property type="component" value="Unassembled WGS sequence"/>
</dbReference>
<evidence type="ECO:0000313" key="2">
    <source>
        <dbReference type="EMBL" id="GFH51416.1"/>
    </source>
</evidence>
<protein>
    <submittedName>
        <fullName evidence="2">Uncharacterized protein</fullName>
    </submittedName>
</protein>
<feature type="compositionally biased region" description="Polar residues" evidence="1">
    <location>
        <begin position="286"/>
        <end position="312"/>
    </location>
</feature>
<feature type="region of interest" description="Disordered" evidence="1">
    <location>
        <begin position="71"/>
        <end position="102"/>
    </location>
</feature>
<sequence>MPHKLSSKRGGPRGNFRPRAHPIPNQNAQERPQISPHARQPVMNWNVRAPQFRPYIHGGQSHPIAFKSMPEQQSQGFLPGQNQYEKKRNPETDTDSGDQDSIQEELGGSKVHAFPTRLYTFVSSPDPSCIWMPGGKSWSITNIHMLAQAMMKYFPELCHPLNTMNLETIAKTRVSQLLKEARNWGFEEKKLDNSDGKYYEHECFDKNQPNLCKYIRPKSVKRPLRAVDSDLISPPRMARRRMSKDIDHIFQENKSQQQKEDEDVIFIQSATVKKQSTPRKADGASSPITPGFTLTNQVSPTTPHSHSSGRLQSNRGRSKSSSSPTRVSFPVSKRGRKVSSARDARLNIPIQYDEPSPAHSLTPRRH</sequence>
<dbReference type="InterPro" id="IPR036388">
    <property type="entry name" value="WH-like_DNA-bd_sf"/>
</dbReference>
<feature type="compositionally biased region" description="Polar residues" evidence="1">
    <location>
        <begin position="71"/>
        <end position="83"/>
    </location>
</feature>
<feature type="compositionally biased region" description="Acidic residues" evidence="1">
    <location>
        <begin position="92"/>
        <end position="102"/>
    </location>
</feature>
<accession>A0AAD3CSJ9</accession>